<dbReference type="EMBL" id="HACA01006617">
    <property type="protein sequence ID" value="CDW23978.1"/>
    <property type="molecule type" value="Transcribed_RNA"/>
</dbReference>
<organism evidence="1">
    <name type="scientific">Lepeophtheirus salmonis</name>
    <name type="common">Salmon louse</name>
    <name type="synonym">Caligus salmonis</name>
    <dbReference type="NCBI Taxonomy" id="72036"/>
    <lineage>
        <taxon>Eukaryota</taxon>
        <taxon>Metazoa</taxon>
        <taxon>Ecdysozoa</taxon>
        <taxon>Arthropoda</taxon>
        <taxon>Crustacea</taxon>
        <taxon>Multicrustacea</taxon>
        <taxon>Hexanauplia</taxon>
        <taxon>Copepoda</taxon>
        <taxon>Siphonostomatoida</taxon>
        <taxon>Caligidae</taxon>
        <taxon>Lepeophtheirus</taxon>
    </lineage>
</organism>
<evidence type="ECO:0000313" key="1">
    <source>
        <dbReference type="EMBL" id="CDW23978.1"/>
    </source>
</evidence>
<proteinExistence type="predicted"/>
<name>A0A0K2TD93_LEPSM</name>
<accession>A0A0K2TD93</accession>
<reference evidence="1" key="1">
    <citation type="submission" date="2014-05" db="EMBL/GenBank/DDBJ databases">
        <authorList>
            <person name="Chronopoulou M."/>
        </authorList>
    </citation>
    <scope>NUCLEOTIDE SEQUENCE</scope>
    <source>
        <tissue evidence="1">Whole organism</tissue>
    </source>
</reference>
<sequence length="11" mass="1221">MHTKHLPISTG</sequence>
<protein>
    <submittedName>
        <fullName evidence="1">Uncharacterized protein</fullName>
    </submittedName>
</protein>